<dbReference type="InParanoid" id="A0A2J7RH21"/>
<evidence type="ECO:0000313" key="1">
    <source>
        <dbReference type="EMBL" id="PNF40136.1"/>
    </source>
</evidence>
<sequence>MVVTNLTMTATVTIPDQPIMDCAAVGRVGGTNCAIKSCVMKKHKVLQRYSVKSMMNVT</sequence>
<keyword evidence="2" id="KW-1185">Reference proteome</keyword>
<name>A0A2J7RH21_9NEOP</name>
<dbReference type="EMBL" id="NEVH01003749">
    <property type="protein sequence ID" value="PNF40136.1"/>
    <property type="molecule type" value="Genomic_DNA"/>
</dbReference>
<dbReference type="Proteomes" id="UP000235965">
    <property type="component" value="Unassembled WGS sequence"/>
</dbReference>
<accession>A0A2J7RH21</accession>
<proteinExistence type="predicted"/>
<organism evidence="1 2">
    <name type="scientific">Cryptotermes secundus</name>
    <dbReference type="NCBI Taxonomy" id="105785"/>
    <lineage>
        <taxon>Eukaryota</taxon>
        <taxon>Metazoa</taxon>
        <taxon>Ecdysozoa</taxon>
        <taxon>Arthropoda</taxon>
        <taxon>Hexapoda</taxon>
        <taxon>Insecta</taxon>
        <taxon>Pterygota</taxon>
        <taxon>Neoptera</taxon>
        <taxon>Polyneoptera</taxon>
        <taxon>Dictyoptera</taxon>
        <taxon>Blattodea</taxon>
        <taxon>Blattoidea</taxon>
        <taxon>Termitoidae</taxon>
        <taxon>Kalotermitidae</taxon>
        <taxon>Cryptotermitinae</taxon>
        <taxon>Cryptotermes</taxon>
    </lineage>
</organism>
<protein>
    <submittedName>
        <fullName evidence="1">Uncharacterized protein</fullName>
    </submittedName>
</protein>
<dbReference type="AlphaFoldDB" id="A0A2J7RH21"/>
<gene>
    <name evidence="1" type="ORF">B7P43_G09996</name>
</gene>
<reference evidence="1 2" key="1">
    <citation type="submission" date="2017-12" db="EMBL/GenBank/DDBJ databases">
        <title>Hemimetabolous genomes reveal molecular basis of termite eusociality.</title>
        <authorList>
            <person name="Harrison M.C."/>
            <person name="Jongepier E."/>
            <person name="Robertson H.M."/>
            <person name="Arning N."/>
            <person name="Bitard-Feildel T."/>
            <person name="Chao H."/>
            <person name="Childers C.P."/>
            <person name="Dinh H."/>
            <person name="Doddapaneni H."/>
            <person name="Dugan S."/>
            <person name="Gowin J."/>
            <person name="Greiner C."/>
            <person name="Han Y."/>
            <person name="Hu H."/>
            <person name="Hughes D.S.T."/>
            <person name="Huylmans A.-K."/>
            <person name="Kemena C."/>
            <person name="Kremer L.P.M."/>
            <person name="Lee S.L."/>
            <person name="Lopez-Ezquerra A."/>
            <person name="Mallet L."/>
            <person name="Monroy-Kuhn J.M."/>
            <person name="Moser A."/>
            <person name="Murali S.C."/>
            <person name="Muzny D.M."/>
            <person name="Otani S."/>
            <person name="Piulachs M.-D."/>
            <person name="Poelchau M."/>
            <person name="Qu J."/>
            <person name="Schaub F."/>
            <person name="Wada-Katsumata A."/>
            <person name="Worley K.C."/>
            <person name="Xie Q."/>
            <person name="Ylla G."/>
            <person name="Poulsen M."/>
            <person name="Gibbs R.A."/>
            <person name="Schal C."/>
            <person name="Richards S."/>
            <person name="Belles X."/>
            <person name="Korb J."/>
            <person name="Bornberg-Bauer E."/>
        </authorList>
    </citation>
    <scope>NUCLEOTIDE SEQUENCE [LARGE SCALE GENOMIC DNA]</scope>
    <source>
        <tissue evidence="1">Whole body</tissue>
    </source>
</reference>
<evidence type="ECO:0000313" key="2">
    <source>
        <dbReference type="Proteomes" id="UP000235965"/>
    </source>
</evidence>
<comment type="caution">
    <text evidence="1">The sequence shown here is derived from an EMBL/GenBank/DDBJ whole genome shotgun (WGS) entry which is preliminary data.</text>
</comment>